<dbReference type="Proteomes" id="UP000821866">
    <property type="component" value="Chromosome 4"/>
</dbReference>
<feature type="compositionally biased region" description="Basic and acidic residues" evidence="1">
    <location>
        <begin position="522"/>
        <end position="537"/>
    </location>
</feature>
<comment type="caution">
    <text evidence="2">The sequence shown here is derived from an EMBL/GenBank/DDBJ whole genome shotgun (WGS) entry which is preliminary data.</text>
</comment>
<feature type="region of interest" description="Disordered" evidence="1">
    <location>
        <begin position="675"/>
        <end position="714"/>
    </location>
</feature>
<evidence type="ECO:0000256" key="1">
    <source>
        <dbReference type="SAM" id="MobiDB-lite"/>
    </source>
</evidence>
<feature type="compositionally biased region" description="Basic and acidic residues" evidence="1">
    <location>
        <begin position="272"/>
        <end position="281"/>
    </location>
</feature>
<feature type="region of interest" description="Disordered" evidence="1">
    <location>
        <begin position="484"/>
        <end position="586"/>
    </location>
</feature>
<feature type="region of interest" description="Disordered" evidence="1">
    <location>
        <begin position="117"/>
        <end position="324"/>
    </location>
</feature>
<feature type="compositionally biased region" description="Basic and acidic residues" evidence="1">
    <location>
        <begin position="222"/>
        <end position="231"/>
    </location>
</feature>
<organism evidence="2 3">
    <name type="scientific">Rhipicephalus microplus</name>
    <name type="common">Cattle tick</name>
    <name type="synonym">Boophilus microplus</name>
    <dbReference type="NCBI Taxonomy" id="6941"/>
    <lineage>
        <taxon>Eukaryota</taxon>
        <taxon>Metazoa</taxon>
        <taxon>Ecdysozoa</taxon>
        <taxon>Arthropoda</taxon>
        <taxon>Chelicerata</taxon>
        <taxon>Arachnida</taxon>
        <taxon>Acari</taxon>
        <taxon>Parasitiformes</taxon>
        <taxon>Ixodida</taxon>
        <taxon>Ixodoidea</taxon>
        <taxon>Ixodidae</taxon>
        <taxon>Rhipicephalinae</taxon>
        <taxon>Rhipicephalus</taxon>
        <taxon>Boophilus</taxon>
    </lineage>
</organism>
<evidence type="ECO:0000313" key="2">
    <source>
        <dbReference type="EMBL" id="KAH8026938.1"/>
    </source>
</evidence>
<reference evidence="2" key="1">
    <citation type="journal article" date="2020" name="Cell">
        <title>Large-Scale Comparative Analyses of Tick Genomes Elucidate Their Genetic Diversity and Vector Capacities.</title>
        <authorList>
            <consortium name="Tick Genome and Microbiome Consortium (TIGMIC)"/>
            <person name="Jia N."/>
            <person name="Wang J."/>
            <person name="Shi W."/>
            <person name="Du L."/>
            <person name="Sun Y."/>
            <person name="Zhan W."/>
            <person name="Jiang J.F."/>
            <person name="Wang Q."/>
            <person name="Zhang B."/>
            <person name="Ji P."/>
            <person name="Bell-Sakyi L."/>
            <person name="Cui X.M."/>
            <person name="Yuan T.T."/>
            <person name="Jiang B.G."/>
            <person name="Yang W.F."/>
            <person name="Lam T.T."/>
            <person name="Chang Q.C."/>
            <person name="Ding S.J."/>
            <person name="Wang X.J."/>
            <person name="Zhu J.G."/>
            <person name="Ruan X.D."/>
            <person name="Zhao L."/>
            <person name="Wei J.T."/>
            <person name="Ye R.Z."/>
            <person name="Que T.C."/>
            <person name="Du C.H."/>
            <person name="Zhou Y.H."/>
            <person name="Cheng J.X."/>
            <person name="Dai P.F."/>
            <person name="Guo W.B."/>
            <person name="Han X.H."/>
            <person name="Huang E.J."/>
            <person name="Li L.F."/>
            <person name="Wei W."/>
            <person name="Gao Y.C."/>
            <person name="Liu J.Z."/>
            <person name="Shao H.Z."/>
            <person name="Wang X."/>
            <person name="Wang C.C."/>
            <person name="Yang T.C."/>
            <person name="Huo Q.B."/>
            <person name="Li W."/>
            <person name="Chen H.Y."/>
            <person name="Chen S.E."/>
            <person name="Zhou L.G."/>
            <person name="Ni X.B."/>
            <person name="Tian J.H."/>
            <person name="Sheng Y."/>
            <person name="Liu T."/>
            <person name="Pan Y.S."/>
            <person name="Xia L.Y."/>
            <person name="Li J."/>
            <person name="Zhao F."/>
            <person name="Cao W.C."/>
        </authorList>
    </citation>
    <scope>NUCLEOTIDE SEQUENCE</scope>
    <source>
        <strain evidence="2">Rmic-2018</strain>
    </source>
</reference>
<feature type="compositionally biased region" description="Low complexity" evidence="1">
    <location>
        <begin position="193"/>
        <end position="207"/>
    </location>
</feature>
<dbReference type="EMBL" id="JABSTU010000006">
    <property type="protein sequence ID" value="KAH8026938.1"/>
    <property type="molecule type" value="Genomic_DNA"/>
</dbReference>
<accession>A0A9J6DYF6</accession>
<feature type="region of interest" description="Disordered" evidence="1">
    <location>
        <begin position="743"/>
        <end position="762"/>
    </location>
</feature>
<evidence type="ECO:0000313" key="3">
    <source>
        <dbReference type="Proteomes" id="UP000821866"/>
    </source>
</evidence>
<feature type="compositionally biased region" description="Basic and acidic residues" evidence="1">
    <location>
        <begin position="292"/>
        <end position="302"/>
    </location>
</feature>
<feature type="compositionally biased region" description="Polar residues" evidence="1">
    <location>
        <begin position="182"/>
        <end position="192"/>
    </location>
</feature>
<feature type="compositionally biased region" description="Low complexity" evidence="1">
    <location>
        <begin position="699"/>
        <end position="714"/>
    </location>
</feature>
<gene>
    <name evidence="2" type="ORF">HPB51_000293</name>
</gene>
<feature type="compositionally biased region" description="Low complexity" evidence="1">
    <location>
        <begin position="233"/>
        <end position="243"/>
    </location>
</feature>
<name>A0A9J6DYF6_RHIMP</name>
<dbReference type="AlphaFoldDB" id="A0A9J6DYF6"/>
<protein>
    <submittedName>
        <fullName evidence="2">Uncharacterized protein</fullName>
    </submittedName>
</protein>
<proteinExistence type="predicted"/>
<keyword evidence="3" id="KW-1185">Reference proteome</keyword>
<feature type="compositionally biased region" description="Polar residues" evidence="1">
    <location>
        <begin position="554"/>
        <end position="563"/>
    </location>
</feature>
<sequence>MRDGSDWVENFGGGGFARGGWRSNRMARRGLRGSRQAYRFCQWRTPLRGVRPPLLPTPWPAFRYPRPPGFANVRCNRWQSPAPWRYLCTFSQYGASASQPRDKCIGESDDVNVAQCDESPSLSKPTARPLDGPQEVVEARVVADSRRRRSPKRCYDRDRPCNDPNASGASDELRDCPEPNENFPSPATSEQQRSTTSPFTFHSPSTSRSKDWSEDTSGALKTSRDSNERRSPSSRWCSWSTASNRETTTIGLAAIESGSSGDRALAKRRRERSTSSDPEKNSKRHKPGCRAEMFRSRREEKSSSASSQVPPPRHIKRSDEMTTEVSDLAKRKAWASSGAVKAESSRASVAKVSTLTKPQCRDQPLTRAPISFISPELAKYKIPKLCTKEQPSSAQSMTFHLNPPRPLLRVRVPWIPSCPEVRIRIRKNPEPVLLVVEEERVHSSPDSYVFALSVAVADSTTSPNSGKAVGEGDRYDVANDATECEDDRTNDLSQGPPSPDANPVTAERSLSPTVAAFEEVEDKSCDDASDGTERQCEYDAETSASGPRPVTDTGAGQLSNMSPAESVCPETAPRSPSDKEGVAVSTPLERPLVYDCDLLMECDQCAESCDDDTLSEATEVYKCDQSSSSSIVTPQSEDAVVGVEPSRSLSVPSGSATELSDFIIVSEEYIEKDVSPDNAAVNSSVSEAPFRGDESTRVTPQATPAPGATSTPPMTEARLLRYSDSFATSNCERVTISSGVSASATGVNADKSESDRPVPENVQRCETVTGRAYPVSDAVTSSTTSLMPAEVPEWIVAEEVVSEDVPSTTSPEFPALVHGAVGMPPGMPPFRASMYEGKTAQSPEAADVWHQFPVVDGPDGTRGALFELLTITSLHVLNAIEDYSTRDLVIRLYLEGRHSDLMEAYGERIRTLVQAAVERQSESGKDGIGVLRRLATLEWMFPQPGSCAGARVRELYELEKSKSQL</sequence>
<reference evidence="2" key="2">
    <citation type="submission" date="2021-09" db="EMBL/GenBank/DDBJ databases">
        <authorList>
            <person name="Jia N."/>
            <person name="Wang J."/>
            <person name="Shi W."/>
            <person name="Du L."/>
            <person name="Sun Y."/>
            <person name="Zhan W."/>
            <person name="Jiang J."/>
            <person name="Wang Q."/>
            <person name="Zhang B."/>
            <person name="Ji P."/>
            <person name="Sakyi L.B."/>
            <person name="Cui X."/>
            <person name="Yuan T."/>
            <person name="Jiang B."/>
            <person name="Yang W."/>
            <person name="Lam T.T.-Y."/>
            <person name="Chang Q."/>
            <person name="Ding S."/>
            <person name="Wang X."/>
            <person name="Zhu J."/>
            <person name="Ruan X."/>
            <person name="Zhao L."/>
            <person name="Wei J."/>
            <person name="Que T."/>
            <person name="Du C."/>
            <person name="Cheng J."/>
            <person name="Dai P."/>
            <person name="Han X."/>
            <person name="Huang E."/>
            <person name="Gao Y."/>
            <person name="Liu J."/>
            <person name="Shao H."/>
            <person name="Ye R."/>
            <person name="Li L."/>
            <person name="Wei W."/>
            <person name="Wang X."/>
            <person name="Wang C."/>
            <person name="Huo Q."/>
            <person name="Li W."/>
            <person name="Guo W."/>
            <person name="Chen H."/>
            <person name="Chen S."/>
            <person name="Zhou L."/>
            <person name="Zhou L."/>
            <person name="Ni X."/>
            <person name="Tian J."/>
            <person name="Zhou Y."/>
            <person name="Sheng Y."/>
            <person name="Liu T."/>
            <person name="Pan Y."/>
            <person name="Xia L."/>
            <person name="Li J."/>
            <person name="Zhao F."/>
            <person name="Cao W."/>
        </authorList>
    </citation>
    <scope>NUCLEOTIDE SEQUENCE</scope>
    <source>
        <strain evidence="2">Rmic-2018</strain>
        <tissue evidence="2">Larvae</tissue>
    </source>
</reference>